<dbReference type="EMBL" id="JAPQKO010000003">
    <property type="protein sequence ID" value="KAJ5172112.1"/>
    <property type="molecule type" value="Genomic_DNA"/>
</dbReference>
<proteinExistence type="predicted"/>
<feature type="chain" id="PRO_5040817549" evidence="1">
    <location>
        <begin position="23"/>
        <end position="93"/>
    </location>
</feature>
<evidence type="ECO:0000313" key="3">
    <source>
        <dbReference type="Proteomes" id="UP001146351"/>
    </source>
</evidence>
<feature type="signal peptide" evidence="1">
    <location>
        <begin position="1"/>
        <end position="22"/>
    </location>
</feature>
<reference evidence="2" key="2">
    <citation type="journal article" date="2023" name="IMA Fungus">
        <title>Comparative genomic study of the Penicillium genus elucidates a diverse pangenome and 15 lateral gene transfer events.</title>
        <authorList>
            <person name="Petersen C."/>
            <person name="Sorensen T."/>
            <person name="Nielsen M.R."/>
            <person name="Sondergaard T.E."/>
            <person name="Sorensen J.L."/>
            <person name="Fitzpatrick D.A."/>
            <person name="Frisvad J.C."/>
            <person name="Nielsen K.L."/>
        </authorList>
    </citation>
    <scope>NUCLEOTIDE SEQUENCE</scope>
    <source>
        <strain evidence="2">IBT 21917</strain>
    </source>
</reference>
<name>A0A9W9IEF5_9EURO</name>
<dbReference type="AlphaFoldDB" id="A0A9W9IEF5"/>
<keyword evidence="1" id="KW-0732">Signal</keyword>
<sequence>MVAIKNTIVGLVVAVLASSAAADKCKAKGTISRGATKVSSGFSVYRGDDRICSFDGDLKCGTLPNGNENVIKSCDDLKHPVSFHADCPNYKFE</sequence>
<evidence type="ECO:0000256" key="1">
    <source>
        <dbReference type="SAM" id="SignalP"/>
    </source>
</evidence>
<reference evidence="2" key="1">
    <citation type="submission" date="2022-11" db="EMBL/GenBank/DDBJ databases">
        <authorList>
            <person name="Petersen C."/>
        </authorList>
    </citation>
    <scope>NUCLEOTIDE SEQUENCE</scope>
    <source>
        <strain evidence="2">IBT 21917</strain>
    </source>
</reference>
<organism evidence="2 3">
    <name type="scientific">Penicillium capsulatum</name>
    <dbReference type="NCBI Taxonomy" id="69766"/>
    <lineage>
        <taxon>Eukaryota</taxon>
        <taxon>Fungi</taxon>
        <taxon>Dikarya</taxon>
        <taxon>Ascomycota</taxon>
        <taxon>Pezizomycotina</taxon>
        <taxon>Eurotiomycetes</taxon>
        <taxon>Eurotiomycetidae</taxon>
        <taxon>Eurotiales</taxon>
        <taxon>Aspergillaceae</taxon>
        <taxon>Penicillium</taxon>
    </lineage>
</organism>
<accession>A0A9W9IEF5</accession>
<evidence type="ECO:0000313" key="2">
    <source>
        <dbReference type="EMBL" id="KAJ5172112.1"/>
    </source>
</evidence>
<dbReference type="Proteomes" id="UP001146351">
    <property type="component" value="Unassembled WGS sequence"/>
</dbReference>
<keyword evidence="3" id="KW-1185">Reference proteome</keyword>
<protein>
    <submittedName>
        <fullName evidence="2">Uncharacterized protein</fullName>
    </submittedName>
</protein>
<comment type="caution">
    <text evidence="2">The sequence shown here is derived from an EMBL/GenBank/DDBJ whole genome shotgun (WGS) entry which is preliminary data.</text>
</comment>
<gene>
    <name evidence="2" type="ORF">N7492_004705</name>
</gene>